<dbReference type="Proteomes" id="UP000006729">
    <property type="component" value="Chromosome 16"/>
</dbReference>
<protein>
    <submittedName>
        <fullName evidence="1">Uncharacterized protein</fullName>
    </submittedName>
</protein>
<dbReference type="EMBL" id="CM009305">
    <property type="protein sequence ID" value="PNS99120.1"/>
    <property type="molecule type" value="Genomic_DNA"/>
</dbReference>
<evidence type="ECO:0000313" key="1">
    <source>
        <dbReference type="EMBL" id="PNS99120.1"/>
    </source>
</evidence>
<dbReference type="HOGENOM" id="CLU_3353674_0_0_1"/>
<sequence>MVGLQRPQFVLFGSSIVQLSYINEGWGAILAHIYARKKFWECNFHRAILCCDDSLQRMSQQGQPRANQCWRAPFSRSYPTRKRRHLLV</sequence>
<accession>B9IG92</accession>
<name>B9IG92_POPTR</name>
<dbReference type="STRING" id="3694.B9IG92"/>
<organism evidence="1 2">
    <name type="scientific">Populus trichocarpa</name>
    <name type="common">Western balsam poplar</name>
    <name type="synonym">Populus balsamifera subsp. trichocarpa</name>
    <dbReference type="NCBI Taxonomy" id="3694"/>
    <lineage>
        <taxon>Eukaryota</taxon>
        <taxon>Viridiplantae</taxon>
        <taxon>Streptophyta</taxon>
        <taxon>Embryophyta</taxon>
        <taxon>Tracheophyta</taxon>
        <taxon>Spermatophyta</taxon>
        <taxon>Magnoliopsida</taxon>
        <taxon>eudicotyledons</taxon>
        <taxon>Gunneridae</taxon>
        <taxon>Pentapetalae</taxon>
        <taxon>rosids</taxon>
        <taxon>fabids</taxon>
        <taxon>Malpighiales</taxon>
        <taxon>Salicaceae</taxon>
        <taxon>Saliceae</taxon>
        <taxon>Populus</taxon>
    </lineage>
</organism>
<dbReference type="Gramene" id="Potri.016G115900.1.v4.1">
    <property type="protein sequence ID" value="Potri.016G115900.1.v4.1"/>
    <property type="gene ID" value="Potri.016G115900.v4.1"/>
</dbReference>
<gene>
    <name evidence="1" type="ORF">POPTR_016G115900</name>
</gene>
<evidence type="ECO:0000313" key="2">
    <source>
        <dbReference type="Proteomes" id="UP000006729"/>
    </source>
</evidence>
<dbReference type="InParanoid" id="B9IG92"/>
<reference evidence="1 2" key="1">
    <citation type="journal article" date="2006" name="Science">
        <title>The genome of black cottonwood, Populus trichocarpa (Torr. &amp; Gray).</title>
        <authorList>
            <person name="Tuskan G.A."/>
            <person name="Difazio S."/>
            <person name="Jansson S."/>
            <person name="Bohlmann J."/>
            <person name="Grigoriev I."/>
            <person name="Hellsten U."/>
            <person name="Putnam N."/>
            <person name="Ralph S."/>
            <person name="Rombauts S."/>
            <person name="Salamov A."/>
            <person name="Schein J."/>
            <person name="Sterck L."/>
            <person name="Aerts A."/>
            <person name="Bhalerao R.R."/>
            <person name="Bhalerao R.P."/>
            <person name="Blaudez D."/>
            <person name="Boerjan W."/>
            <person name="Brun A."/>
            <person name="Brunner A."/>
            <person name="Busov V."/>
            <person name="Campbell M."/>
            <person name="Carlson J."/>
            <person name="Chalot M."/>
            <person name="Chapman J."/>
            <person name="Chen G.L."/>
            <person name="Cooper D."/>
            <person name="Coutinho P.M."/>
            <person name="Couturier J."/>
            <person name="Covert S."/>
            <person name="Cronk Q."/>
            <person name="Cunningham R."/>
            <person name="Davis J."/>
            <person name="Degroeve S."/>
            <person name="Dejardin A."/>
            <person name="Depamphilis C."/>
            <person name="Detter J."/>
            <person name="Dirks B."/>
            <person name="Dubchak I."/>
            <person name="Duplessis S."/>
            <person name="Ehlting J."/>
            <person name="Ellis B."/>
            <person name="Gendler K."/>
            <person name="Goodstein D."/>
            <person name="Gribskov M."/>
            <person name="Grimwood J."/>
            <person name="Groover A."/>
            <person name="Gunter L."/>
            <person name="Hamberger B."/>
            <person name="Heinze B."/>
            <person name="Helariutta Y."/>
            <person name="Henrissat B."/>
            <person name="Holligan D."/>
            <person name="Holt R."/>
            <person name="Huang W."/>
            <person name="Islam-Faridi N."/>
            <person name="Jones S."/>
            <person name="Jones-Rhoades M."/>
            <person name="Jorgensen R."/>
            <person name="Joshi C."/>
            <person name="Kangasjarvi J."/>
            <person name="Karlsson J."/>
            <person name="Kelleher C."/>
            <person name="Kirkpatrick R."/>
            <person name="Kirst M."/>
            <person name="Kohler A."/>
            <person name="Kalluri U."/>
            <person name="Larimer F."/>
            <person name="Leebens-Mack J."/>
            <person name="Leple J.C."/>
            <person name="Locascio P."/>
            <person name="Lou Y."/>
            <person name="Lucas S."/>
            <person name="Martin F."/>
            <person name="Montanini B."/>
            <person name="Napoli C."/>
            <person name="Nelson D.R."/>
            <person name="Nelson C."/>
            <person name="Nieminen K."/>
            <person name="Nilsson O."/>
            <person name="Pereda V."/>
            <person name="Peter G."/>
            <person name="Philippe R."/>
            <person name="Pilate G."/>
            <person name="Poliakov A."/>
            <person name="Razumovskaya J."/>
            <person name="Richardson P."/>
            <person name="Rinaldi C."/>
            <person name="Ritland K."/>
            <person name="Rouze P."/>
            <person name="Ryaboy D."/>
            <person name="Schmutz J."/>
            <person name="Schrader J."/>
            <person name="Segerman B."/>
            <person name="Shin H."/>
            <person name="Siddiqui A."/>
            <person name="Sterky F."/>
            <person name="Terry A."/>
            <person name="Tsai C.J."/>
            <person name="Uberbacher E."/>
            <person name="Unneberg P."/>
            <person name="Vahala J."/>
            <person name="Wall K."/>
            <person name="Wessler S."/>
            <person name="Yang G."/>
            <person name="Yin T."/>
            <person name="Douglas C."/>
            <person name="Marra M."/>
            <person name="Sandberg G."/>
            <person name="Van de Peer Y."/>
            <person name="Rokhsar D."/>
        </authorList>
    </citation>
    <scope>NUCLEOTIDE SEQUENCE [LARGE SCALE GENOMIC DNA]</scope>
    <source>
        <strain evidence="2">cv. Nisqually</strain>
    </source>
</reference>
<keyword evidence="2" id="KW-1185">Reference proteome</keyword>
<proteinExistence type="predicted"/>
<dbReference type="AlphaFoldDB" id="B9IG92"/>